<feature type="region of interest" description="Disordered" evidence="1">
    <location>
        <begin position="1"/>
        <end position="73"/>
    </location>
</feature>
<dbReference type="HOGENOM" id="CLU_1625762_0_0_0"/>
<reference evidence="2 3" key="1">
    <citation type="journal article" date="2003" name="Proc. Natl. Acad. Sci. U.S.A.">
        <title>Complete genome sequence of the marine planctomycete Pirellula sp. strain 1.</title>
        <authorList>
            <person name="Gloeckner F.O."/>
            <person name="Kube M."/>
            <person name="Bauer M."/>
            <person name="Teeling H."/>
            <person name="Lombardot T."/>
            <person name="Ludwig W."/>
            <person name="Gade D."/>
            <person name="Beck A."/>
            <person name="Borzym K."/>
            <person name="Heitmann K."/>
            <person name="Rabus R."/>
            <person name="Schlesner H."/>
            <person name="Amann R."/>
            <person name="Reinhardt R."/>
        </authorList>
    </citation>
    <scope>NUCLEOTIDE SEQUENCE [LARGE SCALE GENOMIC DNA]</scope>
    <source>
        <strain evidence="3">DSM 10527 / NCIMB 13988 / SH1</strain>
    </source>
</reference>
<dbReference type="STRING" id="243090.RB12818"/>
<evidence type="ECO:0000256" key="1">
    <source>
        <dbReference type="SAM" id="MobiDB-lite"/>
    </source>
</evidence>
<dbReference type="InParanoid" id="Q7UI15"/>
<accession>Q7UI15</accession>
<feature type="region of interest" description="Disordered" evidence="1">
    <location>
        <begin position="126"/>
        <end position="163"/>
    </location>
</feature>
<dbReference type="KEGG" id="rba:RB12818"/>
<dbReference type="AlphaFoldDB" id="Q7UI15"/>
<dbReference type="EnsemblBacteria" id="CAD77799">
    <property type="protein sequence ID" value="CAD77799"/>
    <property type="gene ID" value="RB12818"/>
</dbReference>
<dbReference type="Proteomes" id="UP000001025">
    <property type="component" value="Chromosome"/>
</dbReference>
<keyword evidence="3" id="KW-1185">Reference proteome</keyword>
<evidence type="ECO:0000313" key="3">
    <source>
        <dbReference type="Proteomes" id="UP000001025"/>
    </source>
</evidence>
<gene>
    <name evidence="2" type="ordered locus">RB12818</name>
</gene>
<organism evidence="2 3">
    <name type="scientific">Rhodopirellula baltica (strain DSM 10527 / NCIMB 13988 / SH1)</name>
    <dbReference type="NCBI Taxonomy" id="243090"/>
    <lineage>
        <taxon>Bacteria</taxon>
        <taxon>Pseudomonadati</taxon>
        <taxon>Planctomycetota</taxon>
        <taxon>Planctomycetia</taxon>
        <taxon>Pirellulales</taxon>
        <taxon>Pirellulaceae</taxon>
        <taxon>Rhodopirellula</taxon>
    </lineage>
</organism>
<evidence type="ECO:0000313" key="2">
    <source>
        <dbReference type="EMBL" id="CAD77799.1"/>
    </source>
</evidence>
<proteinExistence type="predicted"/>
<feature type="compositionally biased region" description="Polar residues" evidence="1">
    <location>
        <begin position="7"/>
        <end position="20"/>
    </location>
</feature>
<name>Q7UI15_RHOBA</name>
<dbReference type="OrthoDB" id="9913446at2"/>
<dbReference type="EMBL" id="BX294155">
    <property type="protein sequence ID" value="CAD77799.1"/>
    <property type="molecule type" value="Genomic_DNA"/>
</dbReference>
<feature type="compositionally biased region" description="Basic and acidic residues" evidence="1">
    <location>
        <begin position="139"/>
        <end position="154"/>
    </location>
</feature>
<sequence>MRLRSTRWGTTELQVVSTHTSTDENSRSVRVTQHQPQARKRRKIKVPDSPNSRRGPPSDKTIGPKTTGHAPLERARLDLSAVTCCVAESISDQANPWPPPTFFLEGEGLLRRSPILTGFAASGDASVLPTRQSFGGKRFSRDNRGQRTRWEGIKTFDSSTSSP</sequence>
<protein>
    <submittedName>
        <fullName evidence="2">Uncharacterized protein</fullName>
    </submittedName>
</protein>